<keyword evidence="2" id="KW-0326">Glycosidase</keyword>
<evidence type="ECO:0000313" key="2">
    <source>
        <dbReference type="EMBL" id="MDP2521609.1"/>
    </source>
</evidence>
<protein>
    <submittedName>
        <fullName evidence="2">DNA-deoxyinosine glycosylase</fullName>
        <ecNumber evidence="2">3.2.2.15</ecNumber>
    </submittedName>
</protein>
<keyword evidence="2" id="KW-0378">Hydrolase</keyword>
<name>A0ABT9ERM0_9GAMM</name>
<dbReference type="EC" id="3.2.2.15" evidence="2"/>
<dbReference type="GO" id="GO:0033958">
    <property type="term" value="F:DNA-deoxyinosine glycosylase activity"/>
    <property type="evidence" value="ECO:0007669"/>
    <property type="project" value="UniProtKB-EC"/>
</dbReference>
<dbReference type="RefSeq" id="WP_303495893.1">
    <property type="nucleotide sequence ID" value="NZ_JAUOPL010000003.1"/>
</dbReference>
<feature type="domain" description="Uracil-DNA glycosylase-like" evidence="1">
    <location>
        <begin position="10"/>
        <end position="166"/>
    </location>
</feature>
<gene>
    <name evidence="2" type="ORF">Q8W30_03410</name>
</gene>
<organism evidence="2 3">
    <name type="scientific">Neptunomonas phycophila</name>
    <dbReference type="NCBI Taxonomy" id="1572645"/>
    <lineage>
        <taxon>Bacteria</taxon>
        <taxon>Pseudomonadati</taxon>
        <taxon>Pseudomonadota</taxon>
        <taxon>Gammaproteobacteria</taxon>
        <taxon>Oceanospirillales</taxon>
        <taxon>Oceanospirillaceae</taxon>
        <taxon>Neptunomonas</taxon>
    </lineage>
</organism>
<reference evidence="2" key="1">
    <citation type="submission" date="2023-07" db="EMBL/GenBank/DDBJ databases">
        <title>Genome content predicts the carbon catabolic preferences of heterotrophic bacteria.</title>
        <authorList>
            <person name="Gralka M."/>
        </authorList>
    </citation>
    <scope>NUCLEOTIDE SEQUENCE</scope>
    <source>
        <strain evidence="2">5G01</strain>
    </source>
</reference>
<dbReference type="Proteomes" id="UP001177341">
    <property type="component" value="Unassembled WGS sequence"/>
</dbReference>
<evidence type="ECO:0000259" key="1">
    <source>
        <dbReference type="SMART" id="SM00986"/>
    </source>
</evidence>
<dbReference type="Pfam" id="PF03167">
    <property type="entry name" value="UDG"/>
    <property type="match status" value="1"/>
</dbReference>
<dbReference type="SUPFAM" id="SSF52141">
    <property type="entry name" value="Uracil-DNA glycosylase-like"/>
    <property type="match status" value="1"/>
</dbReference>
<keyword evidence="3" id="KW-1185">Reference proteome</keyword>
<proteinExistence type="predicted"/>
<evidence type="ECO:0000313" key="3">
    <source>
        <dbReference type="Proteomes" id="UP001177341"/>
    </source>
</evidence>
<dbReference type="CDD" id="cd10032">
    <property type="entry name" value="UDG-F6_HDG"/>
    <property type="match status" value="1"/>
</dbReference>
<dbReference type="Gene3D" id="3.40.470.10">
    <property type="entry name" value="Uracil-DNA glycosylase-like domain"/>
    <property type="match status" value="1"/>
</dbReference>
<dbReference type="InterPro" id="IPR005122">
    <property type="entry name" value="Uracil-DNA_glycosylase-like"/>
</dbReference>
<dbReference type="SMART" id="SM00986">
    <property type="entry name" value="UDG"/>
    <property type="match status" value="1"/>
</dbReference>
<sequence length="170" mass="18713">MNETAIQSFDAAIGDDPHLLILGSIPGVKSLQEHAYYAHPRNAFWPIMTHLYQLDSHVPYQEKLSQLNAAGVALWDVAQECVRPGSLDSNIKQNSVIANPIQALLAQYPSINAVAFNGQAAAKLFKRHHSALLENEPFQFYTLPSTSPAHASLNFEAKLKAWSVILNAKP</sequence>
<dbReference type="SMART" id="SM00987">
    <property type="entry name" value="UreE_C"/>
    <property type="match status" value="1"/>
</dbReference>
<dbReference type="NCBIfam" id="TIGR04274">
    <property type="entry name" value="hypoxanDNAglyco"/>
    <property type="match status" value="1"/>
</dbReference>
<dbReference type="EMBL" id="JAUYVO010000002">
    <property type="protein sequence ID" value="MDP2521609.1"/>
    <property type="molecule type" value="Genomic_DNA"/>
</dbReference>
<dbReference type="InterPro" id="IPR026353">
    <property type="entry name" value="Hypoxan-DNA_Glyclase"/>
</dbReference>
<dbReference type="InterPro" id="IPR036895">
    <property type="entry name" value="Uracil-DNA_glycosylase-like_sf"/>
</dbReference>
<accession>A0ABT9ERM0</accession>
<comment type="caution">
    <text evidence="2">The sequence shown here is derived from an EMBL/GenBank/DDBJ whole genome shotgun (WGS) entry which is preliminary data.</text>
</comment>